<keyword evidence="3 6" id="KW-0694">RNA-binding</keyword>
<dbReference type="GO" id="GO:0002181">
    <property type="term" value="P:cytoplasmic translation"/>
    <property type="evidence" value="ECO:0007669"/>
    <property type="project" value="TreeGrafter"/>
</dbReference>
<dbReference type="InterPro" id="IPR000702">
    <property type="entry name" value="Ribosomal_uL6-like"/>
</dbReference>
<dbReference type="PIRSF" id="PIRSF002162">
    <property type="entry name" value="Ribosomal_L6"/>
    <property type="match status" value="1"/>
</dbReference>
<dbReference type="FunFam" id="3.90.930.12:FF:000002">
    <property type="entry name" value="50S ribosomal protein L6"/>
    <property type="match status" value="1"/>
</dbReference>
<dbReference type="PROSITE" id="PS00525">
    <property type="entry name" value="RIBOSOMAL_L6_1"/>
    <property type="match status" value="1"/>
</dbReference>
<comment type="caution">
    <text evidence="10">The sequence shown here is derived from an EMBL/GenBank/DDBJ whole genome shotgun (WGS) entry which is preliminary data.</text>
</comment>
<proteinExistence type="inferred from homology"/>
<name>A0A1F5KC91_9BACT</name>
<evidence type="ECO:0000256" key="8">
    <source>
        <dbReference type="RuleBase" id="RU003870"/>
    </source>
</evidence>
<dbReference type="GO" id="GO:0003735">
    <property type="term" value="F:structural constituent of ribosome"/>
    <property type="evidence" value="ECO:0007669"/>
    <property type="project" value="UniProtKB-UniRule"/>
</dbReference>
<feature type="domain" description="Large ribosomal subunit protein uL6 alpha-beta" evidence="9">
    <location>
        <begin position="90"/>
        <end position="164"/>
    </location>
</feature>
<dbReference type="InterPro" id="IPR036789">
    <property type="entry name" value="Ribosomal_uL6-like_a/b-dom_sf"/>
</dbReference>
<protein>
    <recommendedName>
        <fullName evidence="6">Large ribosomal subunit protein uL6</fullName>
    </recommendedName>
</protein>
<dbReference type="GO" id="GO:0022625">
    <property type="term" value="C:cytosolic large ribosomal subunit"/>
    <property type="evidence" value="ECO:0007669"/>
    <property type="project" value="UniProtKB-UniRule"/>
</dbReference>
<sequence length="186" mass="19952">MSRIGNAPILIPAGVTVEKTGDLLVVSGSRGELKMILDQRVSVEIKEVQVMISRKNEEKATKAMHGLTRALIFNMVEGVSKGWTKNLELIGVGFRAEGGGDKLNLNIGFSHPVVINAQSGITFEVRDNTKITVSGIDKELVGQIAAKIRDVKPPEPYKGKGIRYEGEYIRRKAGKAGKVGAAGAGK</sequence>
<evidence type="ECO:0000259" key="9">
    <source>
        <dbReference type="Pfam" id="PF00347"/>
    </source>
</evidence>
<dbReference type="InterPro" id="IPR019906">
    <property type="entry name" value="Ribosomal_uL6_bac-type"/>
</dbReference>
<dbReference type="PANTHER" id="PTHR11655:SF14">
    <property type="entry name" value="LARGE RIBOSOMAL SUBUNIT PROTEIN UL6M"/>
    <property type="match status" value="1"/>
</dbReference>
<gene>
    <name evidence="6" type="primary">rplF</name>
    <name evidence="10" type="ORF">A3F00_01505</name>
</gene>
<dbReference type="SUPFAM" id="SSF56053">
    <property type="entry name" value="Ribosomal protein L6"/>
    <property type="match status" value="2"/>
</dbReference>
<comment type="function">
    <text evidence="6 8">This protein binds to the 23S rRNA, and is important in its secondary structure. It is located near the subunit interface in the base of the L7/L12 stalk, and near the tRNA binding site of the peptidyltransferase center.</text>
</comment>
<evidence type="ECO:0000256" key="2">
    <source>
        <dbReference type="ARBA" id="ARBA00022730"/>
    </source>
</evidence>
<evidence type="ECO:0000313" key="10">
    <source>
        <dbReference type="EMBL" id="OGE38552.1"/>
    </source>
</evidence>
<organism evidence="10 11">
    <name type="scientific">Candidatus Daviesbacteria bacterium RIFCSPHIGHO2_12_FULL_37_11</name>
    <dbReference type="NCBI Taxonomy" id="1797777"/>
    <lineage>
        <taxon>Bacteria</taxon>
        <taxon>Candidatus Daviesiibacteriota</taxon>
    </lineage>
</organism>
<dbReference type="PANTHER" id="PTHR11655">
    <property type="entry name" value="60S/50S RIBOSOMAL PROTEIN L6/L9"/>
    <property type="match status" value="1"/>
</dbReference>
<dbReference type="InterPro" id="IPR002358">
    <property type="entry name" value="Ribosomal_uL6_CS"/>
</dbReference>
<dbReference type="Proteomes" id="UP000176527">
    <property type="component" value="Unassembled WGS sequence"/>
</dbReference>
<evidence type="ECO:0000256" key="4">
    <source>
        <dbReference type="ARBA" id="ARBA00022980"/>
    </source>
</evidence>
<dbReference type="EMBL" id="MFDE01000018">
    <property type="protein sequence ID" value="OGE38552.1"/>
    <property type="molecule type" value="Genomic_DNA"/>
</dbReference>
<dbReference type="PRINTS" id="PR00059">
    <property type="entry name" value="RIBOSOMALL6"/>
</dbReference>
<dbReference type="AlphaFoldDB" id="A0A1F5KC91"/>
<dbReference type="InterPro" id="IPR020040">
    <property type="entry name" value="Ribosomal_uL6_a/b-dom"/>
</dbReference>
<evidence type="ECO:0000256" key="1">
    <source>
        <dbReference type="ARBA" id="ARBA00009356"/>
    </source>
</evidence>
<dbReference type="GO" id="GO:0019843">
    <property type="term" value="F:rRNA binding"/>
    <property type="evidence" value="ECO:0007669"/>
    <property type="project" value="UniProtKB-UniRule"/>
</dbReference>
<reference evidence="10 11" key="1">
    <citation type="journal article" date="2016" name="Nat. Commun.">
        <title>Thousands of microbial genomes shed light on interconnected biogeochemical processes in an aquifer system.</title>
        <authorList>
            <person name="Anantharaman K."/>
            <person name="Brown C.T."/>
            <person name="Hug L.A."/>
            <person name="Sharon I."/>
            <person name="Castelle C.J."/>
            <person name="Probst A.J."/>
            <person name="Thomas B.C."/>
            <person name="Singh A."/>
            <person name="Wilkins M.J."/>
            <person name="Karaoz U."/>
            <person name="Brodie E.L."/>
            <person name="Williams K.H."/>
            <person name="Hubbard S.S."/>
            <person name="Banfield J.F."/>
        </authorList>
    </citation>
    <scope>NUCLEOTIDE SEQUENCE [LARGE SCALE GENOMIC DNA]</scope>
</reference>
<evidence type="ECO:0000256" key="7">
    <source>
        <dbReference type="RuleBase" id="RU003869"/>
    </source>
</evidence>
<keyword evidence="4 6" id="KW-0689">Ribosomal protein</keyword>
<comment type="similarity">
    <text evidence="1 6 7">Belongs to the universal ribosomal protein uL6 family.</text>
</comment>
<feature type="domain" description="Large ribosomal subunit protein uL6 alpha-beta" evidence="9">
    <location>
        <begin position="11"/>
        <end position="82"/>
    </location>
</feature>
<keyword evidence="5 6" id="KW-0687">Ribonucleoprotein</keyword>
<evidence type="ECO:0000256" key="6">
    <source>
        <dbReference type="HAMAP-Rule" id="MF_01365"/>
    </source>
</evidence>
<evidence type="ECO:0000256" key="3">
    <source>
        <dbReference type="ARBA" id="ARBA00022884"/>
    </source>
</evidence>
<accession>A0A1F5KC91</accession>
<dbReference type="Gene3D" id="3.90.930.12">
    <property type="entry name" value="Ribosomal protein L6, alpha-beta domain"/>
    <property type="match status" value="2"/>
</dbReference>
<dbReference type="FunFam" id="3.90.930.12:FF:000001">
    <property type="entry name" value="50S ribosomal protein L6"/>
    <property type="match status" value="1"/>
</dbReference>
<dbReference type="Pfam" id="PF00347">
    <property type="entry name" value="Ribosomal_L6"/>
    <property type="match status" value="2"/>
</dbReference>
<evidence type="ECO:0000256" key="5">
    <source>
        <dbReference type="ARBA" id="ARBA00023274"/>
    </source>
</evidence>
<keyword evidence="2 6" id="KW-0699">rRNA-binding</keyword>
<evidence type="ECO:0000313" key="11">
    <source>
        <dbReference type="Proteomes" id="UP000176527"/>
    </source>
</evidence>
<comment type="subunit">
    <text evidence="6">Part of the 50S ribosomal subunit.</text>
</comment>
<dbReference type="HAMAP" id="MF_01365_B">
    <property type="entry name" value="Ribosomal_uL6_B"/>
    <property type="match status" value="1"/>
</dbReference>
<dbReference type="NCBIfam" id="TIGR03654">
    <property type="entry name" value="L6_bact"/>
    <property type="match status" value="1"/>
</dbReference>